<dbReference type="GO" id="GO:0005794">
    <property type="term" value="C:Golgi apparatus"/>
    <property type="evidence" value="ECO:0007669"/>
    <property type="project" value="TreeGrafter"/>
</dbReference>
<dbReference type="GO" id="GO:0019706">
    <property type="term" value="F:protein-cysteine S-palmitoyltransferase activity"/>
    <property type="evidence" value="ECO:0007669"/>
    <property type="project" value="UniProtKB-EC"/>
</dbReference>
<keyword evidence="7" id="KW-0449">Lipoprotein</keyword>
<dbReference type="GeneID" id="63785833"/>
<feature type="transmembrane region" description="Helical" evidence="11">
    <location>
        <begin position="130"/>
        <end position="150"/>
    </location>
</feature>
<dbReference type="EMBL" id="MCFI01000008">
    <property type="protein sequence ID" value="ORY83278.1"/>
    <property type="molecule type" value="Genomic_DNA"/>
</dbReference>
<comment type="catalytic activity">
    <reaction evidence="10 11">
        <text>L-cysteinyl-[protein] + hexadecanoyl-CoA = S-hexadecanoyl-L-cysteinyl-[protein] + CoA</text>
        <dbReference type="Rhea" id="RHEA:36683"/>
        <dbReference type="Rhea" id="RHEA-COMP:10131"/>
        <dbReference type="Rhea" id="RHEA-COMP:11032"/>
        <dbReference type="ChEBI" id="CHEBI:29950"/>
        <dbReference type="ChEBI" id="CHEBI:57287"/>
        <dbReference type="ChEBI" id="CHEBI:57379"/>
        <dbReference type="ChEBI" id="CHEBI:74151"/>
        <dbReference type="EC" id="2.3.1.225"/>
    </reaction>
</comment>
<evidence type="ECO:0000256" key="6">
    <source>
        <dbReference type="ARBA" id="ARBA00023139"/>
    </source>
</evidence>
<feature type="domain" description="Palmitoyltransferase DHHC" evidence="13">
    <location>
        <begin position="79"/>
        <end position="207"/>
    </location>
</feature>
<dbReference type="GO" id="GO:0005783">
    <property type="term" value="C:endoplasmic reticulum"/>
    <property type="evidence" value="ECO:0007669"/>
    <property type="project" value="TreeGrafter"/>
</dbReference>
<keyword evidence="5 11" id="KW-0472">Membrane</keyword>
<evidence type="ECO:0000256" key="3">
    <source>
        <dbReference type="ARBA" id="ARBA00022692"/>
    </source>
</evidence>
<keyword evidence="6" id="KW-0564">Palmitate</keyword>
<dbReference type="PANTHER" id="PTHR22883">
    <property type="entry name" value="ZINC FINGER DHHC DOMAIN CONTAINING PROTEIN"/>
    <property type="match status" value="1"/>
</dbReference>
<dbReference type="Proteomes" id="UP000193685">
    <property type="component" value="Unassembled WGS sequence"/>
</dbReference>
<dbReference type="GO" id="GO:0006612">
    <property type="term" value="P:protein targeting to membrane"/>
    <property type="evidence" value="ECO:0007669"/>
    <property type="project" value="TreeGrafter"/>
</dbReference>
<keyword evidence="15" id="KW-1185">Reference proteome</keyword>
<dbReference type="InterPro" id="IPR039859">
    <property type="entry name" value="PFA4/ZDH16/20/ERF2-like"/>
</dbReference>
<dbReference type="STRING" id="56484.A0A1Y2FH52"/>
<evidence type="ECO:0000256" key="1">
    <source>
        <dbReference type="ARBA" id="ARBA00004141"/>
    </source>
</evidence>
<evidence type="ECO:0000256" key="5">
    <source>
        <dbReference type="ARBA" id="ARBA00023136"/>
    </source>
</evidence>
<feature type="compositionally biased region" description="Basic and acidic residues" evidence="12">
    <location>
        <begin position="24"/>
        <end position="35"/>
    </location>
</feature>
<dbReference type="AlphaFoldDB" id="A0A1Y2FH52"/>
<protein>
    <recommendedName>
        <fullName evidence="11">Palmitoyltransferase</fullName>
        <ecNumber evidence="11">2.3.1.225</ecNumber>
    </recommendedName>
</protein>
<dbReference type="InterPro" id="IPR001594">
    <property type="entry name" value="Palmitoyltrfase_DHHC"/>
</dbReference>
<dbReference type="GO" id="GO:0016020">
    <property type="term" value="C:membrane"/>
    <property type="evidence" value="ECO:0007669"/>
    <property type="project" value="UniProtKB-SubCell"/>
</dbReference>
<gene>
    <name evidence="14" type="ORF">BCR37DRAFT_379321</name>
</gene>
<accession>A0A1Y2FH52</accession>
<dbReference type="PROSITE" id="PS50216">
    <property type="entry name" value="DHHC"/>
    <property type="match status" value="1"/>
</dbReference>
<evidence type="ECO:0000256" key="12">
    <source>
        <dbReference type="SAM" id="MobiDB-lite"/>
    </source>
</evidence>
<evidence type="ECO:0000256" key="10">
    <source>
        <dbReference type="ARBA" id="ARBA00048048"/>
    </source>
</evidence>
<keyword evidence="4 11" id="KW-1133">Transmembrane helix</keyword>
<keyword evidence="2 11" id="KW-0808">Transferase</keyword>
<comment type="domain">
    <text evidence="11">The DHHC domain is required for palmitoyltransferase activity.</text>
</comment>
<keyword evidence="8 11" id="KW-0012">Acyltransferase</keyword>
<organism evidence="14 15">
    <name type="scientific">Protomyces lactucae-debilis</name>
    <dbReference type="NCBI Taxonomy" id="2754530"/>
    <lineage>
        <taxon>Eukaryota</taxon>
        <taxon>Fungi</taxon>
        <taxon>Dikarya</taxon>
        <taxon>Ascomycota</taxon>
        <taxon>Taphrinomycotina</taxon>
        <taxon>Taphrinomycetes</taxon>
        <taxon>Taphrinales</taxon>
        <taxon>Protomycetaceae</taxon>
        <taxon>Protomyces</taxon>
    </lineage>
</organism>
<evidence type="ECO:0000256" key="9">
    <source>
        <dbReference type="ARBA" id="ARBA00038298"/>
    </source>
</evidence>
<name>A0A1Y2FH52_PROLT</name>
<sequence length="333" mass="37354">MAWSFFRVLLTPAGYLPNASDRARAAGVDPERHGEQGSAPNEDDKVYGKRPTAKEVRAFLQTQPLASQPTWIARNDATDGTRYCGICEVTKYDRVHHCSEVNRCVKKFDHFCPWVGGALGHTRYKFFFQFVTYVAIYSVLLVVTFAVAVGQRKAAIRRNDGTSIPHNVGLWYSCIALGGLFALMMIPFSFFHGRQILLNLTTLESIAAHDITVIHQTERTTPSGEKVPIKERVTLSSGVNPFDLGLWRNWQQVMGEFKADRWVVLRVLNWILPIQQSPGDGLLYPWNPAVLEELARRDTQLSVTLLSESTQTAMDNEEATRAQEKLAAASPQT</sequence>
<comment type="subcellular location">
    <subcellularLocation>
        <location evidence="1">Membrane</location>
        <topology evidence="1">Multi-pass membrane protein</topology>
    </subcellularLocation>
</comment>
<reference evidence="14 15" key="1">
    <citation type="submission" date="2016-07" db="EMBL/GenBank/DDBJ databases">
        <title>Pervasive Adenine N6-methylation of Active Genes in Fungi.</title>
        <authorList>
            <consortium name="DOE Joint Genome Institute"/>
            <person name="Mondo S.J."/>
            <person name="Dannebaum R.O."/>
            <person name="Kuo R.C."/>
            <person name="Labutti K."/>
            <person name="Haridas S."/>
            <person name="Kuo A."/>
            <person name="Salamov A."/>
            <person name="Ahrendt S.R."/>
            <person name="Lipzen A."/>
            <person name="Sullivan W."/>
            <person name="Andreopoulos W.B."/>
            <person name="Clum A."/>
            <person name="Lindquist E."/>
            <person name="Daum C."/>
            <person name="Ramamoorthy G.K."/>
            <person name="Gryganskyi A."/>
            <person name="Culley D."/>
            <person name="Magnuson J.K."/>
            <person name="James T.Y."/>
            <person name="O'Malley M.A."/>
            <person name="Stajich J.E."/>
            <person name="Spatafora J.W."/>
            <person name="Visel A."/>
            <person name="Grigoriev I.V."/>
        </authorList>
    </citation>
    <scope>NUCLEOTIDE SEQUENCE [LARGE SCALE GENOMIC DNA]</scope>
    <source>
        <strain evidence="14 15">12-1054</strain>
    </source>
</reference>
<proteinExistence type="inferred from homology"/>
<keyword evidence="3 11" id="KW-0812">Transmembrane</keyword>
<feature type="region of interest" description="Disordered" evidence="12">
    <location>
        <begin position="312"/>
        <end position="333"/>
    </location>
</feature>
<comment type="similarity">
    <text evidence="9">Belongs to the DHHC palmitoyltransferase family. PFA5 subfamily.</text>
</comment>
<evidence type="ECO:0000256" key="8">
    <source>
        <dbReference type="ARBA" id="ARBA00023315"/>
    </source>
</evidence>
<dbReference type="RefSeq" id="XP_040725859.1">
    <property type="nucleotide sequence ID" value="XM_040869234.1"/>
</dbReference>
<comment type="caution">
    <text evidence="14">The sequence shown here is derived from an EMBL/GenBank/DDBJ whole genome shotgun (WGS) entry which is preliminary data.</text>
</comment>
<feature type="region of interest" description="Disordered" evidence="12">
    <location>
        <begin position="24"/>
        <end position="47"/>
    </location>
</feature>
<evidence type="ECO:0000256" key="11">
    <source>
        <dbReference type="RuleBase" id="RU079119"/>
    </source>
</evidence>
<dbReference type="EC" id="2.3.1.225" evidence="11"/>
<feature type="transmembrane region" description="Helical" evidence="11">
    <location>
        <begin position="170"/>
        <end position="191"/>
    </location>
</feature>
<evidence type="ECO:0000256" key="7">
    <source>
        <dbReference type="ARBA" id="ARBA00023288"/>
    </source>
</evidence>
<dbReference type="Pfam" id="PF01529">
    <property type="entry name" value="DHHC"/>
    <property type="match status" value="1"/>
</dbReference>
<evidence type="ECO:0000256" key="2">
    <source>
        <dbReference type="ARBA" id="ARBA00022679"/>
    </source>
</evidence>
<evidence type="ECO:0000313" key="15">
    <source>
        <dbReference type="Proteomes" id="UP000193685"/>
    </source>
</evidence>
<evidence type="ECO:0000256" key="4">
    <source>
        <dbReference type="ARBA" id="ARBA00022989"/>
    </source>
</evidence>
<evidence type="ECO:0000259" key="13">
    <source>
        <dbReference type="Pfam" id="PF01529"/>
    </source>
</evidence>
<evidence type="ECO:0000313" key="14">
    <source>
        <dbReference type="EMBL" id="ORY83278.1"/>
    </source>
</evidence>
<dbReference type="PANTHER" id="PTHR22883:SF23">
    <property type="entry name" value="PALMITOYLTRANSFERASE ZDHHC6"/>
    <property type="match status" value="1"/>
</dbReference>
<dbReference type="OrthoDB" id="331948at2759"/>